<name>A0A0V0H7M8_SOLCH</name>
<evidence type="ECO:0000313" key="1">
    <source>
        <dbReference type="EMBL" id="JAP16211.1"/>
    </source>
</evidence>
<proteinExistence type="predicted"/>
<dbReference type="EMBL" id="GEDG01024129">
    <property type="protein sequence ID" value="JAP16211.1"/>
    <property type="molecule type" value="Transcribed_RNA"/>
</dbReference>
<dbReference type="AlphaFoldDB" id="A0A0V0H7M8"/>
<sequence>MQMRQKLLFRSSPAICPHSVCGFVPVCLKHHINPVKHKMLHTSCLLILQSRGKRFGFLVNCLNGTIENSNNEHQTCYRNDEAISYDLYNESICELCTEGDVDKAMGLLSEMEALGFIQVLYLIAA</sequence>
<organism evidence="1">
    <name type="scientific">Solanum chacoense</name>
    <name type="common">Chaco potato</name>
    <dbReference type="NCBI Taxonomy" id="4108"/>
    <lineage>
        <taxon>Eukaryota</taxon>
        <taxon>Viridiplantae</taxon>
        <taxon>Streptophyta</taxon>
        <taxon>Embryophyta</taxon>
        <taxon>Tracheophyta</taxon>
        <taxon>Spermatophyta</taxon>
        <taxon>Magnoliopsida</taxon>
        <taxon>eudicotyledons</taxon>
        <taxon>Gunneridae</taxon>
        <taxon>Pentapetalae</taxon>
        <taxon>asterids</taxon>
        <taxon>lamiids</taxon>
        <taxon>Solanales</taxon>
        <taxon>Solanaceae</taxon>
        <taxon>Solanoideae</taxon>
        <taxon>Solaneae</taxon>
        <taxon>Solanum</taxon>
    </lineage>
</organism>
<accession>A0A0V0H7M8</accession>
<protein>
    <submittedName>
        <fullName evidence="1">Putative ovule protein</fullName>
    </submittedName>
</protein>
<reference evidence="1" key="1">
    <citation type="submission" date="2015-12" db="EMBL/GenBank/DDBJ databases">
        <title>Gene expression during late stages of embryo sac development: a critical building block for successful pollen-pistil interactions.</title>
        <authorList>
            <person name="Liu Y."/>
            <person name="Joly V."/>
            <person name="Sabar M."/>
            <person name="Matton D.P."/>
        </authorList>
    </citation>
    <scope>NUCLEOTIDE SEQUENCE</scope>
</reference>